<gene>
    <name evidence="2" type="ORF">C6P46_003583</name>
</gene>
<protein>
    <submittedName>
        <fullName evidence="2">Uncharacterized protein</fullName>
    </submittedName>
</protein>
<dbReference type="AlphaFoldDB" id="A0A9P6W7J3"/>
<dbReference type="InterPro" id="IPR022036">
    <property type="entry name" value="DUF3605"/>
</dbReference>
<evidence type="ECO:0000256" key="1">
    <source>
        <dbReference type="SAM" id="MobiDB-lite"/>
    </source>
</evidence>
<evidence type="ECO:0000313" key="2">
    <source>
        <dbReference type="EMBL" id="KAG0666873.1"/>
    </source>
</evidence>
<keyword evidence="3" id="KW-1185">Reference proteome</keyword>
<dbReference type="PANTHER" id="PTHR35020:SF2">
    <property type="entry name" value="N-ACETYLGLUCOSAMINE-INDUCED PROTEIN 1"/>
    <property type="match status" value="1"/>
</dbReference>
<reference evidence="2 3" key="1">
    <citation type="submission" date="2020-11" db="EMBL/GenBank/DDBJ databases">
        <title>Kefir isolates.</title>
        <authorList>
            <person name="Marcisauskas S."/>
            <person name="Kim Y."/>
            <person name="Blasche S."/>
        </authorList>
    </citation>
    <scope>NUCLEOTIDE SEQUENCE [LARGE SCALE GENOMIC DNA]</scope>
    <source>
        <strain evidence="2 3">KR</strain>
    </source>
</reference>
<sequence length="331" mass="36298">MAASADAEQQRAAGEVRAAAGEEEINKVLAEARRLASELDPLYEWDDLCEIIQNCRLAELDRHPTLETLYGGTFNPLLKRHYGTTEAYLRVQLGWPAQEAKSEKQDEDEYWTRGATTNVRRNDWPYAVPKDVQHWVVWVPLPLFHPLLCKPAPPTSSASSSAAPSGTATPSGPSRTNPLAAFPLNNTAKANAEAGSAATVAPSSSDSLARRLASSSPRPRGASKKVPAPEPGAIAPTKGTWDWVSRNGLGGLTGQAADRFRARYGEEDSWVLEQGAKQPYREEEGPEREIRAFVEKRWRIDDGWETAWFANPPALQSVPGLAHFHVLARKS</sequence>
<dbReference type="GO" id="GO:0006044">
    <property type="term" value="P:N-acetylglucosamine metabolic process"/>
    <property type="evidence" value="ECO:0007669"/>
    <property type="project" value="TreeGrafter"/>
</dbReference>
<dbReference type="Pfam" id="PF12239">
    <property type="entry name" value="DUF3605"/>
    <property type="match status" value="2"/>
</dbReference>
<feature type="compositionally biased region" description="Low complexity" evidence="1">
    <location>
        <begin position="201"/>
        <end position="220"/>
    </location>
</feature>
<dbReference type="GO" id="GO:0005737">
    <property type="term" value="C:cytoplasm"/>
    <property type="evidence" value="ECO:0007669"/>
    <property type="project" value="TreeGrafter"/>
</dbReference>
<dbReference type="EMBL" id="PUHQ01000003">
    <property type="protein sequence ID" value="KAG0666873.1"/>
    <property type="molecule type" value="Genomic_DNA"/>
</dbReference>
<dbReference type="Proteomes" id="UP000777482">
    <property type="component" value="Unassembled WGS sequence"/>
</dbReference>
<name>A0A9P6W7J3_RHOMI</name>
<accession>A0A9P6W7J3</accession>
<dbReference type="OrthoDB" id="1532798at2759"/>
<evidence type="ECO:0000313" key="3">
    <source>
        <dbReference type="Proteomes" id="UP000777482"/>
    </source>
</evidence>
<feature type="region of interest" description="Disordered" evidence="1">
    <location>
        <begin position="152"/>
        <end position="181"/>
    </location>
</feature>
<comment type="caution">
    <text evidence="2">The sequence shown here is derived from an EMBL/GenBank/DDBJ whole genome shotgun (WGS) entry which is preliminary data.</text>
</comment>
<dbReference type="PANTHER" id="PTHR35020">
    <property type="entry name" value="N-ACETYLGLUCOSAMINE-INDUCED PROTEIN 1"/>
    <property type="match status" value="1"/>
</dbReference>
<feature type="region of interest" description="Disordered" evidence="1">
    <location>
        <begin position="193"/>
        <end position="239"/>
    </location>
</feature>
<organism evidence="2 3">
    <name type="scientific">Rhodotorula mucilaginosa</name>
    <name type="common">Yeast</name>
    <name type="synonym">Rhodotorula rubra</name>
    <dbReference type="NCBI Taxonomy" id="5537"/>
    <lineage>
        <taxon>Eukaryota</taxon>
        <taxon>Fungi</taxon>
        <taxon>Dikarya</taxon>
        <taxon>Basidiomycota</taxon>
        <taxon>Pucciniomycotina</taxon>
        <taxon>Microbotryomycetes</taxon>
        <taxon>Sporidiobolales</taxon>
        <taxon>Sporidiobolaceae</taxon>
        <taxon>Rhodotorula</taxon>
    </lineage>
</organism>
<proteinExistence type="predicted"/>
<feature type="compositionally biased region" description="Low complexity" evidence="1">
    <location>
        <begin position="155"/>
        <end position="174"/>
    </location>
</feature>